<dbReference type="GO" id="GO:0031201">
    <property type="term" value="C:SNARE complex"/>
    <property type="evidence" value="ECO:0007669"/>
    <property type="project" value="TreeGrafter"/>
</dbReference>
<dbReference type="GO" id="GO:0006887">
    <property type="term" value="P:exocytosis"/>
    <property type="evidence" value="ECO:0007669"/>
    <property type="project" value="TreeGrafter"/>
</dbReference>
<dbReference type="InterPro" id="IPR000727">
    <property type="entry name" value="T_SNARE_dom"/>
</dbReference>
<dbReference type="PANTHER" id="PTHR19957">
    <property type="entry name" value="SYNTAXIN"/>
    <property type="match status" value="1"/>
</dbReference>
<keyword evidence="3" id="KW-1133">Transmembrane helix</keyword>
<sequence>MNNLMTKSFLDYVELKKQALKDNAGNPFQDIEKASPTGTEEDLFLFFQEVASITSEMDNMSNLLFDLRQLHQESKSTHSPKILRGIADRMTSDMLSVLQKADYLKSRLRVLDSSGEAKRNVSPAFAHGSLVDRTRSSVIGGVRTKLREMMSEFQELRELILLDHREGLRRRYFAATGVLPNDEVLDRMVSVGGSRGIFSSGKKGELEVEAEAEAEERRRAVGDFQRSLNRLHRIFLDMALVVEAQGEEMNEIESNVANAKSFIVGGTASLSDVSARRKKGRTGRFCLCAVGLAVAMIIVFLVLGFVG</sequence>
<name>A0A835UL10_VANPL</name>
<evidence type="ECO:0000313" key="5">
    <source>
        <dbReference type="EMBL" id="KAG0464590.1"/>
    </source>
</evidence>
<comment type="similarity">
    <text evidence="1">Belongs to the syntaxin family.</text>
</comment>
<dbReference type="SUPFAM" id="SSF47661">
    <property type="entry name" value="t-snare proteins"/>
    <property type="match status" value="1"/>
</dbReference>
<keyword evidence="2" id="KW-0813">Transport</keyword>
<dbReference type="EMBL" id="JADCNM010000010">
    <property type="protein sequence ID" value="KAG0464590.1"/>
    <property type="molecule type" value="Genomic_DNA"/>
</dbReference>
<dbReference type="SMART" id="SM00503">
    <property type="entry name" value="SynN"/>
    <property type="match status" value="1"/>
</dbReference>
<proteinExistence type="inferred from homology"/>
<dbReference type="AlphaFoldDB" id="A0A835UL10"/>
<keyword evidence="3" id="KW-0812">Transmembrane</keyword>
<dbReference type="Pfam" id="PF00804">
    <property type="entry name" value="Syntaxin"/>
    <property type="match status" value="1"/>
</dbReference>
<dbReference type="GO" id="GO:0006906">
    <property type="term" value="P:vesicle fusion"/>
    <property type="evidence" value="ECO:0007669"/>
    <property type="project" value="TreeGrafter"/>
</dbReference>
<comment type="caution">
    <text evidence="5">The sequence shown here is derived from an EMBL/GenBank/DDBJ whole genome shotgun (WGS) entry which is preliminary data.</text>
</comment>
<keyword evidence="3" id="KW-0472">Membrane</keyword>
<evidence type="ECO:0000259" key="4">
    <source>
        <dbReference type="PROSITE" id="PS50192"/>
    </source>
</evidence>
<dbReference type="GO" id="GO:0012505">
    <property type="term" value="C:endomembrane system"/>
    <property type="evidence" value="ECO:0007669"/>
    <property type="project" value="TreeGrafter"/>
</dbReference>
<dbReference type="GO" id="GO:0005886">
    <property type="term" value="C:plasma membrane"/>
    <property type="evidence" value="ECO:0007669"/>
    <property type="project" value="TreeGrafter"/>
</dbReference>
<dbReference type="PROSITE" id="PS50192">
    <property type="entry name" value="T_SNARE"/>
    <property type="match status" value="1"/>
</dbReference>
<dbReference type="Gene3D" id="1.20.5.110">
    <property type="match status" value="1"/>
</dbReference>
<dbReference type="CDD" id="cd00179">
    <property type="entry name" value="SynN"/>
    <property type="match status" value="1"/>
</dbReference>
<reference evidence="5 6" key="1">
    <citation type="journal article" date="2020" name="Nat. Food">
        <title>A phased Vanilla planifolia genome enables genetic improvement of flavour and production.</title>
        <authorList>
            <person name="Hasing T."/>
            <person name="Tang H."/>
            <person name="Brym M."/>
            <person name="Khazi F."/>
            <person name="Huang T."/>
            <person name="Chambers A.H."/>
        </authorList>
    </citation>
    <scope>NUCLEOTIDE SEQUENCE [LARGE SCALE GENOMIC DNA]</scope>
    <source>
        <tissue evidence="5">Leaf</tissue>
    </source>
</reference>
<dbReference type="CDD" id="cd15848">
    <property type="entry name" value="SNARE_syntaxin1-like"/>
    <property type="match status" value="1"/>
</dbReference>
<keyword evidence="2" id="KW-0653">Protein transport</keyword>
<dbReference type="InterPro" id="IPR006011">
    <property type="entry name" value="Syntaxin_N"/>
</dbReference>
<protein>
    <recommendedName>
        <fullName evidence="4">t-SNARE coiled-coil homology domain-containing protein</fullName>
    </recommendedName>
</protein>
<dbReference type="InterPro" id="IPR045242">
    <property type="entry name" value="Syntaxin"/>
</dbReference>
<organism evidence="5 6">
    <name type="scientific">Vanilla planifolia</name>
    <name type="common">Vanilla</name>
    <dbReference type="NCBI Taxonomy" id="51239"/>
    <lineage>
        <taxon>Eukaryota</taxon>
        <taxon>Viridiplantae</taxon>
        <taxon>Streptophyta</taxon>
        <taxon>Embryophyta</taxon>
        <taxon>Tracheophyta</taxon>
        <taxon>Spermatophyta</taxon>
        <taxon>Magnoliopsida</taxon>
        <taxon>Liliopsida</taxon>
        <taxon>Asparagales</taxon>
        <taxon>Orchidaceae</taxon>
        <taxon>Vanilloideae</taxon>
        <taxon>Vanilleae</taxon>
        <taxon>Vanilla</taxon>
    </lineage>
</organism>
<dbReference type="GO" id="GO:0000149">
    <property type="term" value="F:SNARE binding"/>
    <property type="evidence" value="ECO:0007669"/>
    <property type="project" value="TreeGrafter"/>
</dbReference>
<dbReference type="Proteomes" id="UP000639772">
    <property type="component" value="Chromosome 10"/>
</dbReference>
<feature type="domain" description="T-SNARE coiled-coil homology" evidence="4">
    <location>
        <begin position="211"/>
        <end position="273"/>
    </location>
</feature>
<dbReference type="GO" id="GO:0048278">
    <property type="term" value="P:vesicle docking"/>
    <property type="evidence" value="ECO:0007669"/>
    <property type="project" value="TreeGrafter"/>
</dbReference>
<dbReference type="SMART" id="SM00397">
    <property type="entry name" value="t_SNARE"/>
    <property type="match status" value="1"/>
</dbReference>
<dbReference type="Gene3D" id="1.20.58.70">
    <property type="match status" value="1"/>
</dbReference>
<accession>A0A835UL10</accession>
<feature type="transmembrane region" description="Helical" evidence="3">
    <location>
        <begin position="285"/>
        <end position="306"/>
    </location>
</feature>
<dbReference type="InterPro" id="IPR010989">
    <property type="entry name" value="SNARE"/>
</dbReference>
<dbReference type="PANTHER" id="PTHR19957:SF91">
    <property type="entry name" value="SYNTAXIN-112"/>
    <property type="match status" value="1"/>
</dbReference>
<dbReference type="OrthoDB" id="330671at2759"/>
<evidence type="ECO:0000313" key="6">
    <source>
        <dbReference type="Proteomes" id="UP000639772"/>
    </source>
</evidence>
<evidence type="ECO:0000256" key="1">
    <source>
        <dbReference type="ARBA" id="ARBA00009063"/>
    </source>
</evidence>
<evidence type="ECO:0000256" key="3">
    <source>
        <dbReference type="SAM" id="Phobius"/>
    </source>
</evidence>
<evidence type="ECO:0000256" key="2">
    <source>
        <dbReference type="ARBA" id="ARBA00022927"/>
    </source>
</evidence>
<dbReference type="GO" id="GO:0005484">
    <property type="term" value="F:SNAP receptor activity"/>
    <property type="evidence" value="ECO:0007669"/>
    <property type="project" value="TreeGrafter"/>
</dbReference>
<gene>
    <name evidence="5" type="ORF">HPP92_018754</name>
</gene>
<dbReference type="GO" id="GO:0006886">
    <property type="term" value="P:intracellular protein transport"/>
    <property type="evidence" value="ECO:0007669"/>
    <property type="project" value="TreeGrafter"/>
</dbReference>